<feature type="domain" description="NAD-dependent epimerase/dehydratase" evidence="2">
    <location>
        <begin position="3"/>
        <end position="240"/>
    </location>
</feature>
<dbReference type="InterPro" id="IPR036291">
    <property type="entry name" value="NAD(P)-bd_dom_sf"/>
</dbReference>
<proteinExistence type="predicted"/>
<dbReference type="RefSeq" id="WP_188761402.1">
    <property type="nucleotide sequence ID" value="NZ_BMJM01000001.1"/>
</dbReference>
<organism evidence="3 4">
    <name type="scientific">Sandarakinorhabdus glacialis</name>
    <dbReference type="NCBI Taxonomy" id="1614636"/>
    <lineage>
        <taxon>Bacteria</taxon>
        <taxon>Pseudomonadati</taxon>
        <taxon>Pseudomonadota</taxon>
        <taxon>Alphaproteobacteria</taxon>
        <taxon>Sphingomonadales</taxon>
        <taxon>Sphingosinicellaceae</taxon>
        <taxon>Sandarakinorhabdus</taxon>
    </lineage>
</organism>
<evidence type="ECO:0000256" key="1">
    <source>
        <dbReference type="ARBA" id="ARBA00023027"/>
    </source>
</evidence>
<name>A0A916ZKQ6_9SPHN</name>
<evidence type="ECO:0000313" key="3">
    <source>
        <dbReference type="EMBL" id="GGE02315.1"/>
    </source>
</evidence>
<dbReference type="PANTHER" id="PTHR43574">
    <property type="entry name" value="EPIMERASE-RELATED"/>
    <property type="match status" value="1"/>
</dbReference>
<dbReference type="SUPFAM" id="SSF51735">
    <property type="entry name" value="NAD(P)-binding Rossmann-fold domains"/>
    <property type="match status" value="1"/>
</dbReference>
<accession>A0A916ZKQ6</accession>
<dbReference type="Proteomes" id="UP000635071">
    <property type="component" value="Unassembled WGS sequence"/>
</dbReference>
<keyword evidence="1" id="KW-0520">NAD</keyword>
<dbReference type="AlphaFoldDB" id="A0A916ZKQ6"/>
<evidence type="ECO:0000259" key="2">
    <source>
        <dbReference type="Pfam" id="PF01370"/>
    </source>
</evidence>
<protein>
    <submittedName>
        <fullName evidence="3">NAD-dependent epimerase</fullName>
    </submittedName>
</protein>
<dbReference type="Pfam" id="PF01370">
    <property type="entry name" value="Epimerase"/>
    <property type="match status" value="1"/>
</dbReference>
<reference evidence="3" key="2">
    <citation type="submission" date="2020-09" db="EMBL/GenBank/DDBJ databases">
        <authorList>
            <person name="Sun Q."/>
            <person name="Zhou Y."/>
        </authorList>
    </citation>
    <scope>NUCLEOTIDE SEQUENCE</scope>
    <source>
        <strain evidence="3">CGMCC 1.15519</strain>
    </source>
</reference>
<dbReference type="EMBL" id="BMJM01000001">
    <property type="protein sequence ID" value="GGE02315.1"/>
    <property type="molecule type" value="Genomic_DNA"/>
</dbReference>
<comment type="caution">
    <text evidence="3">The sequence shown here is derived from an EMBL/GenBank/DDBJ whole genome shotgun (WGS) entry which is preliminary data.</text>
</comment>
<dbReference type="PRINTS" id="PR01713">
    <property type="entry name" value="NUCEPIMERASE"/>
</dbReference>
<reference evidence="3" key="1">
    <citation type="journal article" date="2014" name="Int. J. Syst. Evol. Microbiol.">
        <title>Complete genome sequence of Corynebacterium casei LMG S-19264T (=DSM 44701T), isolated from a smear-ripened cheese.</title>
        <authorList>
            <consortium name="US DOE Joint Genome Institute (JGI-PGF)"/>
            <person name="Walter F."/>
            <person name="Albersmeier A."/>
            <person name="Kalinowski J."/>
            <person name="Ruckert C."/>
        </authorList>
    </citation>
    <scope>NUCLEOTIDE SEQUENCE</scope>
    <source>
        <strain evidence="3">CGMCC 1.15519</strain>
    </source>
</reference>
<sequence>MTVIVTGAAGFIGAHVVRALLDRGDSVLGIDSLNDYYPVQLKRDRLAQLIGDHPQFRFAHADFADTAALANAIGNTSFDRIVHLGAQAGVRYSIENPRAYAHSNLIGQLEILELARRAGVRHLVYASSSSVYGDAAVLPLDAEARADRPVSFYAATKKSNELMAESYAHLYRTPVTGLRFFTVYGPWGRPDMALWRFTERILAGTPLPLYNGGAMSRDFTYIADIVAGVLAALDAPPADDNTAKPGGSHSPHAIYNLGNDQPQPLGEFVALIGNACGIAPIIDPQPMQPGDVTATWADIAPARGNLGYDPATPMAVGIPAFVDWYRDWTKSSGAETIPG</sequence>
<evidence type="ECO:0000313" key="4">
    <source>
        <dbReference type="Proteomes" id="UP000635071"/>
    </source>
</evidence>
<keyword evidence="4" id="KW-1185">Reference proteome</keyword>
<dbReference type="InterPro" id="IPR001509">
    <property type="entry name" value="Epimerase_deHydtase"/>
</dbReference>
<gene>
    <name evidence="3" type="primary">lspL</name>
    <name evidence="3" type="ORF">GCM10011529_05940</name>
</gene>
<dbReference type="Gene3D" id="3.40.50.720">
    <property type="entry name" value="NAD(P)-binding Rossmann-like Domain"/>
    <property type="match status" value="1"/>
</dbReference>